<dbReference type="Proteomes" id="UP001163223">
    <property type="component" value="Chromosome"/>
</dbReference>
<reference evidence="1" key="1">
    <citation type="submission" date="2022-11" db="EMBL/GenBank/DDBJ databases">
        <title>beta-Carotene-producing bacterium, Jeongeuplla avenae sp. nov., alleviates the salt stress of Arabidopsis seedlings.</title>
        <authorList>
            <person name="Jiang L."/>
            <person name="Lee J."/>
        </authorList>
    </citation>
    <scope>NUCLEOTIDE SEQUENCE</scope>
    <source>
        <strain evidence="1">DY_R2A_6</strain>
    </source>
</reference>
<accession>A0ACD4NK51</accession>
<dbReference type="EMBL" id="CP113520">
    <property type="protein sequence ID" value="WAJ27131.1"/>
    <property type="molecule type" value="Genomic_DNA"/>
</dbReference>
<protein>
    <submittedName>
        <fullName evidence="1">Uncharacterized protein</fullName>
    </submittedName>
</protein>
<sequence>MADLRPFLLMDKLQAARFREETAGDENRLDPVLVRGGPHTGKYVLPERVIYDDAFEARRDAFRMLTVVSLDVTEAFPPEPEPDEDA</sequence>
<gene>
    <name evidence="1" type="ORF">OXU80_20075</name>
</gene>
<evidence type="ECO:0000313" key="2">
    <source>
        <dbReference type="Proteomes" id="UP001163223"/>
    </source>
</evidence>
<name>A0ACD4NK51_9HYPH</name>
<organism evidence="1 2">
    <name type="scientific">Antarcticirhabdus aurantiaca</name>
    <dbReference type="NCBI Taxonomy" id="2606717"/>
    <lineage>
        <taxon>Bacteria</taxon>
        <taxon>Pseudomonadati</taxon>
        <taxon>Pseudomonadota</taxon>
        <taxon>Alphaproteobacteria</taxon>
        <taxon>Hyphomicrobiales</taxon>
        <taxon>Aurantimonadaceae</taxon>
        <taxon>Antarcticirhabdus</taxon>
    </lineage>
</organism>
<keyword evidence="2" id="KW-1185">Reference proteome</keyword>
<evidence type="ECO:0000313" key="1">
    <source>
        <dbReference type="EMBL" id="WAJ27131.1"/>
    </source>
</evidence>
<proteinExistence type="predicted"/>